<sequence>MEQLSDNNNETYSFSFFINIFMKNKNYKLWYHIFNKVLRCNMKIDELDIVTEKFGQFEVHSIKDSYSFFHININEHKVFLEGLCEYILNEHIILRYATNRFGINFEPSRQNYNRLFRELDTFIDDENVEFFDYDLDVADILDDEFEDIIEKDGKKIIRSSKIGRIGEYIFHIFLSEYFNFNCIIPKVKMTTDKNMSVHGIDALFLDKEKEMILFGESKFSKKLENGMTLVNKSLKNYEHEIRDEYKLVLTNNHLKLNGLEDVFPGQTELCIDFDEFIEETKLKYIGVPIFIAHGIENDFKEILNKLQKGIKRTKYFGLETIFFVISLPVLNKKVFIEYLTSVIKQKRADYYDASKAQR</sequence>
<proteinExistence type="predicted"/>
<comment type="caution">
    <text evidence="2">The sequence shown here is derived from an EMBL/GenBank/DDBJ whole genome shotgun (WGS) entry which is preliminary data.</text>
</comment>
<evidence type="ECO:0000313" key="3">
    <source>
        <dbReference type="Proteomes" id="UP000216961"/>
    </source>
</evidence>
<evidence type="ECO:0000313" key="2">
    <source>
        <dbReference type="EMBL" id="PAD82756.1"/>
    </source>
</evidence>
<dbReference type="EMBL" id="NPBQ01000081">
    <property type="protein sequence ID" value="PAD82756.1"/>
    <property type="molecule type" value="Genomic_DNA"/>
</dbReference>
<feature type="domain" description="Anti-bacteriophage protein A/HamA C-terminal" evidence="1">
    <location>
        <begin position="65"/>
        <end position="339"/>
    </location>
</feature>
<dbReference type="Pfam" id="PF08878">
    <property type="entry name" value="HamA"/>
    <property type="match status" value="1"/>
</dbReference>
<evidence type="ECO:0000259" key="1">
    <source>
        <dbReference type="Pfam" id="PF08878"/>
    </source>
</evidence>
<reference evidence="2 3" key="1">
    <citation type="submission" date="2017-07" db="EMBL/GenBank/DDBJ databases">
        <title>Isolation and whole genome analysis of endospore-forming bacteria from heroin.</title>
        <authorList>
            <person name="Kalinowski J."/>
            <person name="Ahrens B."/>
            <person name="Al-Dilaimi A."/>
            <person name="Winkler A."/>
            <person name="Wibberg D."/>
            <person name="Schleenbecker U."/>
            <person name="Ruckert C."/>
            <person name="Wolfel R."/>
            <person name="Grass G."/>
        </authorList>
    </citation>
    <scope>NUCLEOTIDE SEQUENCE [LARGE SCALE GENOMIC DNA]</scope>
    <source>
        <strain evidence="2 3">7521-2</strain>
    </source>
</reference>
<dbReference type="AlphaFoldDB" id="A0AA91TSI7"/>
<accession>A0AA91TSI7</accession>
<dbReference type="Proteomes" id="UP000216961">
    <property type="component" value="Unassembled WGS sequence"/>
</dbReference>
<organism evidence="2 3">
    <name type="scientific">Niallia circulans</name>
    <name type="common">Bacillus circulans</name>
    <dbReference type="NCBI Taxonomy" id="1397"/>
    <lineage>
        <taxon>Bacteria</taxon>
        <taxon>Bacillati</taxon>
        <taxon>Bacillota</taxon>
        <taxon>Bacilli</taxon>
        <taxon>Bacillales</taxon>
        <taxon>Bacillaceae</taxon>
        <taxon>Niallia</taxon>
    </lineage>
</organism>
<gene>
    <name evidence="2" type="ORF">CHH57_13140</name>
</gene>
<protein>
    <recommendedName>
        <fullName evidence="1">Anti-bacteriophage protein A/HamA C-terminal domain-containing protein</fullName>
    </recommendedName>
</protein>
<name>A0AA91TSI7_NIACI</name>
<dbReference type="InterPro" id="IPR014976">
    <property type="entry name" value="AbpA_HamA_C"/>
</dbReference>